<dbReference type="EMBL" id="RDBE01000010">
    <property type="protein sequence ID" value="RLV47550.1"/>
    <property type="molecule type" value="Genomic_DNA"/>
</dbReference>
<dbReference type="AlphaFoldDB" id="A0A3L8NWM8"/>
<dbReference type="GO" id="GO:0052621">
    <property type="term" value="F:diguanylate cyclase activity"/>
    <property type="evidence" value="ECO:0007669"/>
    <property type="project" value="TreeGrafter"/>
</dbReference>
<evidence type="ECO:0000313" key="3">
    <source>
        <dbReference type="Proteomes" id="UP000281708"/>
    </source>
</evidence>
<sequence>MSVLSTPAFRLRVYDLMEAAQGVDPQGAREELDQIASQAEFEGHTELAQLAHTGRVLHDVVHSEDRDTVAFDVADLVHRAEALDAPALQAMALGLRAVVAGSTGESEALLADAGLAVALAEREDLPALDRCFVWVLAGAAYTTLNLWELVDELYDRAAELAPACEQPRQQAAVAVNRFLIRLDWAAALLEHGDEAQALAQLVGAEEAAETALLTPDVPDLWQRDALACRDLLTFVQHSFGVLPGGTPGRQLERLEGHRQALAEAGDVEMLPFLEAFTALGLMRLGQRAAAQDMLADGPVHSSSSGALAFQAWARAEVAMPEHPDEALQAVRDYATVVCDLRWNARNGVLAAARARIDEARLAAEHAVLSREVMRDPLTGLENRRRFDQWLGDDQHPDRPTSLILIDVDHFKQVNDVHGHAVGDEALRRVARAITDNIRDYDVAVRLGGDEFAVIMVAPDRLMERGSADQVLHRAARGRARAIAAAVANTNWDQIAPGLDVNISVGLSTGWLGEHHPGAAETLYRLCDEDLYSAKFRQTSRVRA</sequence>
<dbReference type="PANTHER" id="PTHR45138:SF9">
    <property type="entry name" value="DIGUANYLATE CYCLASE DGCM-RELATED"/>
    <property type="match status" value="1"/>
</dbReference>
<evidence type="ECO:0000259" key="1">
    <source>
        <dbReference type="PROSITE" id="PS50887"/>
    </source>
</evidence>
<dbReference type="Proteomes" id="UP000281708">
    <property type="component" value="Unassembled WGS sequence"/>
</dbReference>
<dbReference type="OrthoDB" id="23692at2"/>
<gene>
    <name evidence="2" type="ORF">D9V37_15355</name>
</gene>
<dbReference type="NCBIfam" id="TIGR00254">
    <property type="entry name" value="GGDEF"/>
    <property type="match status" value="1"/>
</dbReference>
<dbReference type="InterPro" id="IPR043128">
    <property type="entry name" value="Rev_trsase/Diguanyl_cyclase"/>
</dbReference>
<dbReference type="SMART" id="SM00267">
    <property type="entry name" value="GGDEF"/>
    <property type="match status" value="1"/>
</dbReference>
<evidence type="ECO:0000313" key="2">
    <source>
        <dbReference type="EMBL" id="RLV47550.1"/>
    </source>
</evidence>
<dbReference type="SUPFAM" id="SSF55073">
    <property type="entry name" value="Nucleotide cyclase"/>
    <property type="match status" value="1"/>
</dbReference>
<reference evidence="2 3" key="1">
    <citation type="submission" date="2018-10" db="EMBL/GenBank/DDBJ databases">
        <title>Marmoricola sp. 4Q3S-7 whole genome shotgun sequence.</title>
        <authorList>
            <person name="Li F."/>
        </authorList>
    </citation>
    <scope>NUCLEOTIDE SEQUENCE [LARGE SCALE GENOMIC DNA]</scope>
    <source>
        <strain evidence="2 3">4Q3S-7</strain>
    </source>
</reference>
<dbReference type="Pfam" id="PF00990">
    <property type="entry name" value="GGDEF"/>
    <property type="match status" value="1"/>
</dbReference>
<dbReference type="InterPro" id="IPR029787">
    <property type="entry name" value="Nucleotide_cyclase"/>
</dbReference>
<dbReference type="InterPro" id="IPR000160">
    <property type="entry name" value="GGDEF_dom"/>
</dbReference>
<dbReference type="GO" id="GO:1902201">
    <property type="term" value="P:negative regulation of bacterial-type flagellum-dependent cell motility"/>
    <property type="evidence" value="ECO:0007669"/>
    <property type="project" value="TreeGrafter"/>
</dbReference>
<proteinExistence type="predicted"/>
<comment type="caution">
    <text evidence="2">The sequence shown here is derived from an EMBL/GenBank/DDBJ whole genome shotgun (WGS) entry which is preliminary data.</text>
</comment>
<dbReference type="InterPro" id="IPR050469">
    <property type="entry name" value="Diguanylate_Cyclase"/>
</dbReference>
<dbReference type="Gene3D" id="3.30.70.270">
    <property type="match status" value="1"/>
</dbReference>
<dbReference type="RefSeq" id="WP_121807055.1">
    <property type="nucleotide sequence ID" value="NZ_RDBE01000010.1"/>
</dbReference>
<dbReference type="GO" id="GO:0043709">
    <property type="term" value="P:cell adhesion involved in single-species biofilm formation"/>
    <property type="evidence" value="ECO:0007669"/>
    <property type="project" value="TreeGrafter"/>
</dbReference>
<accession>A0A3L8NWM8</accession>
<dbReference type="CDD" id="cd01949">
    <property type="entry name" value="GGDEF"/>
    <property type="match status" value="1"/>
</dbReference>
<protein>
    <submittedName>
        <fullName evidence="2">GGDEF domain-containing protein</fullName>
    </submittedName>
</protein>
<dbReference type="PROSITE" id="PS50887">
    <property type="entry name" value="GGDEF"/>
    <property type="match status" value="1"/>
</dbReference>
<feature type="domain" description="GGDEF" evidence="1">
    <location>
        <begin position="398"/>
        <end position="543"/>
    </location>
</feature>
<name>A0A3L8NWM8_9ACTN</name>
<dbReference type="PANTHER" id="PTHR45138">
    <property type="entry name" value="REGULATORY COMPONENTS OF SENSORY TRANSDUCTION SYSTEM"/>
    <property type="match status" value="1"/>
</dbReference>
<keyword evidence="3" id="KW-1185">Reference proteome</keyword>
<dbReference type="GO" id="GO:0005886">
    <property type="term" value="C:plasma membrane"/>
    <property type="evidence" value="ECO:0007669"/>
    <property type="project" value="TreeGrafter"/>
</dbReference>
<organism evidence="2 3">
    <name type="scientific">Nocardioides mangrovicus</name>
    <dbReference type="NCBI Taxonomy" id="2478913"/>
    <lineage>
        <taxon>Bacteria</taxon>
        <taxon>Bacillati</taxon>
        <taxon>Actinomycetota</taxon>
        <taxon>Actinomycetes</taxon>
        <taxon>Propionibacteriales</taxon>
        <taxon>Nocardioidaceae</taxon>
        <taxon>Nocardioides</taxon>
    </lineage>
</organism>